<evidence type="ECO:0000256" key="1">
    <source>
        <dbReference type="SAM" id="Phobius"/>
    </source>
</evidence>
<evidence type="ECO:0000313" key="3">
    <source>
        <dbReference type="Proteomes" id="UP000295070"/>
    </source>
</evidence>
<keyword evidence="1" id="KW-0472">Membrane</keyword>
<feature type="transmembrane region" description="Helical" evidence="1">
    <location>
        <begin position="48"/>
        <end position="70"/>
    </location>
</feature>
<dbReference type="EMBL" id="SCKG01000011">
    <property type="protein sequence ID" value="TDH07203.1"/>
    <property type="molecule type" value="Genomic_DNA"/>
</dbReference>
<gene>
    <name evidence="2" type="ORF">EPR50_G00121070</name>
</gene>
<dbReference type="Proteomes" id="UP000295070">
    <property type="component" value="Chromosome 11"/>
</dbReference>
<reference evidence="2 3" key="1">
    <citation type="submission" date="2019-01" db="EMBL/GenBank/DDBJ databases">
        <title>A chromosome-scale genome assembly of the yellow perch, Perca flavescens.</title>
        <authorList>
            <person name="Feron R."/>
            <person name="Morvezen R."/>
            <person name="Bestin A."/>
            <person name="Haffray P."/>
            <person name="Klopp C."/>
            <person name="Zahm M."/>
            <person name="Cabau C."/>
            <person name="Roques C."/>
            <person name="Donnadieu C."/>
            <person name="Bouchez O."/>
            <person name="Christie M."/>
            <person name="Larson W."/>
            <person name="Guiguen Y."/>
        </authorList>
    </citation>
    <scope>NUCLEOTIDE SEQUENCE [LARGE SCALE GENOMIC DNA]</scope>
    <source>
        <strain evidence="2">YP-PL-M2</strain>
        <tissue evidence="2">Blood</tissue>
    </source>
</reference>
<organism evidence="2 3">
    <name type="scientific">Perca flavescens</name>
    <name type="common">American yellow perch</name>
    <name type="synonym">Morone flavescens</name>
    <dbReference type="NCBI Taxonomy" id="8167"/>
    <lineage>
        <taxon>Eukaryota</taxon>
        <taxon>Metazoa</taxon>
        <taxon>Chordata</taxon>
        <taxon>Craniata</taxon>
        <taxon>Vertebrata</taxon>
        <taxon>Euteleostomi</taxon>
        <taxon>Actinopterygii</taxon>
        <taxon>Neopterygii</taxon>
        <taxon>Teleostei</taxon>
        <taxon>Neoteleostei</taxon>
        <taxon>Acanthomorphata</taxon>
        <taxon>Eupercaria</taxon>
        <taxon>Perciformes</taxon>
        <taxon>Percoidei</taxon>
        <taxon>Percidae</taxon>
        <taxon>Percinae</taxon>
        <taxon>Perca</taxon>
    </lineage>
</organism>
<sequence length="96" mass="10300">MNWNNTGNRLLSAIFPRPMAGGYNPQYPPGAVYPPQPWGAPGDMSTGIIIIIIMVIIMDIIMVIITIMAANPIMVTRKEAHVTGTPAAPAAATRTR</sequence>
<keyword evidence="1" id="KW-0812">Transmembrane</keyword>
<proteinExistence type="predicted"/>
<accession>A0A484CW89</accession>
<keyword evidence="3" id="KW-1185">Reference proteome</keyword>
<protein>
    <submittedName>
        <fullName evidence="2">Uncharacterized protein</fullName>
    </submittedName>
</protein>
<name>A0A484CW89_PERFV</name>
<keyword evidence="1" id="KW-1133">Transmembrane helix</keyword>
<comment type="caution">
    <text evidence="2">The sequence shown here is derived from an EMBL/GenBank/DDBJ whole genome shotgun (WGS) entry which is preliminary data.</text>
</comment>
<dbReference type="AlphaFoldDB" id="A0A484CW89"/>
<evidence type="ECO:0000313" key="2">
    <source>
        <dbReference type="EMBL" id="TDH07203.1"/>
    </source>
</evidence>